<dbReference type="Proteomes" id="UP001279734">
    <property type="component" value="Unassembled WGS sequence"/>
</dbReference>
<feature type="compositionally biased region" description="Polar residues" evidence="1">
    <location>
        <begin position="67"/>
        <end position="77"/>
    </location>
</feature>
<sequence length="118" mass="12439">MCLGSNFGRGQIVGLPGHGHFGLENWIREIQLGAYRNAEFAEDLCVCDVAARRIVGEVTSPPETEELQLSTAMTSVESVECPAMESSNASGMTSSPSDRSSRSSTGKSGASIAGFLPR</sequence>
<protein>
    <submittedName>
        <fullName evidence="2">Uncharacterized protein</fullName>
    </submittedName>
</protein>
<evidence type="ECO:0000313" key="3">
    <source>
        <dbReference type="Proteomes" id="UP001279734"/>
    </source>
</evidence>
<evidence type="ECO:0000313" key="2">
    <source>
        <dbReference type="EMBL" id="GMH03701.1"/>
    </source>
</evidence>
<proteinExistence type="predicted"/>
<gene>
    <name evidence="2" type="ORF">Nepgr_005540</name>
</gene>
<comment type="caution">
    <text evidence="2">The sequence shown here is derived from an EMBL/GenBank/DDBJ whole genome shotgun (WGS) entry which is preliminary data.</text>
</comment>
<dbReference type="AlphaFoldDB" id="A0AAD3S3H9"/>
<organism evidence="2 3">
    <name type="scientific">Nepenthes gracilis</name>
    <name type="common">Slender pitcher plant</name>
    <dbReference type="NCBI Taxonomy" id="150966"/>
    <lineage>
        <taxon>Eukaryota</taxon>
        <taxon>Viridiplantae</taxon>
        <taxon>Streptophyta</taxon>
        <taxon>Embryophyta</taxon>
        <taxon>Tracheophyta</taxon>
        <taxon>Spermatophyta</taxon>
        <taxon>Magnoliopsida</taxon>
        <taxon>eudicotyledons</taxon>
        <taxon>Gunneridae</taxon>
        <taxon>Pentapetalae</taxon>
        <taxon>Caryophyllales</taxon>
        <taxon>Nepenthaceae</taxon>
        <taxon>Nepenthes</taxon>
    </lineage>
</organism>
<feature type="region of interest" description="Disordered" evidence="1">
    <location>
        <begin position="62"/>
        <end position="118"/>
    </location>
</feature>
<evidence type="ECO:0000256" key="1">
    <source>
        <dbReference type="SAM" id="MobiDB-lite"/>
    </source>
</evidence>
<keyword evidence="3" id="KW-1185">Reference proteome</keyword>
<feature type="compositionally biased region" description="Low complexity" evidence="1">
    <location>
        <begin position="90"/>
        <end position="111"/>
    </location>
</feature>
<accession>A0AAD3S3H9</accession>
<name>A0AAD3S3H9_NEPGR</name>
<reference evidence="2" key="1">
    <citation type="submission" date="2023-05" db="EMBL/GenBank/DDBJ databases">
        <title>Nepenthes gracilis genome sequencing.</title>
        <authorList>
            <person name="Fukushima K."/>
        </authorList>
    </citation>
    <scope>NUCLEOTIDE SEQUENCE</scope>
    <source>
        <strain evidence="2">SING2019-196</strain>
    </source>
</reference>
<dbReference type="EMBL" id="BSYO01000004">
    <property type="protein sequence ID" value="GMH03701.1"/>
    <property type="molecule type" value="Genomic_DNA"/>
</dbReference>